<protein>
    <submittedName>
        <fullName evidence="1">Uncharacterized protein</fullName>
    </submittedName>
</protein>
<accession>A0ABW9X9A6</accession>
<proteinExistence type="predicted"/>
<evidence type="ECO:0000313" key="2">
    <source>
        <dbReference type="Proteomes" id="UP000753724"/>
    </source>
</evidence>
<organism evidence="1 2">
    <name type="scientific">Novosphingobium ovatum</name>
    <dbReference type="NCBI Taxonomy" id="1908523"/>
    <lineage>
        <taxon>Bacteria</taxon>
        <taxon>Pseudomonadati</taxon>
        <taxon>Pseudomonadota</taxon>
        <taxon>Alphaproteobacteria</taxon>
        <taxon>Sphingomonadales</taxon>
        <taxon>Sphingomonadaceae</taxon>
        <taxon>Novosphingobium</taxon>
    </lineage>
</organism>
<comment type="caution">
    <text evidence="1">The sequence shown here is derived from an EMBL/GenBank/DDBJ whole genome shotgun (WGS) entry which is preliminary data.</text>
</comment>
<gene>
    <name evidence="1" type="ORF">GTZ99_00900</name>
</gene>
<name>A0ABW9X9A6_9SPHN</name>
<dbReference type="EMBL" id="JAAAPO010000001">
    <property type="protein sequence ID" value="NBC35112.1"/>
    <property type="molecule type" value="Genomic_DNA"/>
</dbReference>
<evidence type="ECO:0000313" key="1">
    <source>
        <dbReference type="EMBL" id="NBC35112.1"/>
    </source>
</evidence>
<keyword evidence="2" id="KW-1185">Reference proteome</keyword>
<dbReference type="RefSeq" id="WP_161716404.1">
    <property type="nucleotide sequence ID" value="NZ_JAAAPO010000001.1"/>
</dbReference>
<sequence>MHTLLKTIRFSLKTLSPRRSRPADAPPSGLLSTAELRRLVADMVD</sequence>
<dbReference type="Proteomes" id="UP000753724">
    <property type="component" value="Unassembled WGS sequence"/>
</dbReference>
<reference evidence="2" key="1">
    <citation type="submission" date="2020-01" db="EMBL/GenBank/DDBJ databases">
        <title>Sphingomonas sp. strain CSW-10.</title>
        <authorList>
            <person name="Chen W.-M."/>
        </authorList>
    </citation>
    <scope>NUCLEOTIDE SEQUENCE [LARGE SCALE GENOMIC DNA]</scope>
    <source>
        <strain evidence="2">FSY-8</strain>
    </source>
</reference>